<dbReference type="EMBL" id="GL883129">
    <property type="protein sequence ID" value="EGG02677.1"/>
    <property type="molecule type" value="Genomic_DNA"/>
</dbReference>
<organism evidence="3">
    <name type="scientific">Melampsora larici-populina (strain 98AG31 / pathotype 3-4-7)</name>
    <name type="common">Poplar leaf rust fungus</name>
    <dbReference type="NCBI Taxonomy" id="747676"/>
    <lineage>
        <taxon>Eukaryota</taxon>
        <taxon>Fungi</taxon>
        <taxon>Dikarya</taxon>
        <taxon>Basidiomycota</taxon>
        <taxon>Pucciniomycotina</taxon>
        <taxon>Pucciniomycetes</taxon>
        <taxon>Pucciniales</taxon>
        <taxon>Melampsoraceae</taxon>
        <taxon>Melampsora</taxon>
    </lineage>
</organism>
<dbReference type="AlphaFoldDB" id="F4RY93"/>
<reference evidence="3" key="1">
    <citation type="journal article" date="2011" name="Proc. Natl. Acad. Sci. U.S.A.">
        <title>Obligate biotrophy features unraveled by the genomic analysis of rust fungi.</title>
        <authorList>
            <person name="Duplessis S."/>
            <person name="Cuomo C.A."/>
            <person name="Lin Y.-C."/>
            <person name="Aerts A."/>
            <person name="Tisserant E."/>
            <person name="Veneault-Fourrey C."/>
            <person name="Joly D.L."/>
            <person name="Hacquard S."/>
            <person name="Amselem J."/>
            <person name="Cantarel B.L."/>
            <person name="Chiu R."/>
            <person name="Coutinho P.M."/>
            <person name="Feau N."/>
            <person name="Field M."/>
            <person name="Frey P."/>
            <person name="Gelhaye E."/>
            <person name="Goldberg J."/>
            <person name="Grabherr M.G."/>
            <person name="Kodira C.D."/>
            <person name="Kohler A."/>
            <person name="Kuees U."/>
            <person name="Lindquist E.A."/>
            <person name="Lucas S.M."/>
            <person name="Mago R."/>
            <person name="Mauceli E."/>
            <person name="Morin E."/>
            <person name="Murat C."/>
            <person name="Pangilinan J.L."/>
            <person name="Park R."/>
            <person name="Pearson M."/>
            <person name="Quesneville H."/>
            <person name="Rouhier N."/>
            <person name="Sakthikumar S."/>
            <person name="Salamov A.A."/>
            <person name="Schmutz J."/>
            <person name="Selles B."/>
            <person name="Shapiro H."/>
            <person name="Tanguay P."/>
            <person name="Tuskan G.A."/>
            <person name="Henrissat B."/>
            <person name="Van de Peer Y."/>
            <person name="Rouze P."/>
            <person name="Ellis J.G."/>
            <person name="Dodds P.N."/>
            <person name="Schein J.E."/>
            <person name="Zhong S."/>
            <person name="Hamelin R.C."/>
            <person name="Grigoriev I.V."/>
            <person name="Szabo L.J."/>
            <person name="Martin F."/>
        </authorList>
    </citation>
    <scope>NUCLEOTIDE SEQUENCE [LARGE SCALE GENOMIC DNA]</scope>
    <source>
        <strain evidence="3">98AG31 / pathotype 3-4-7</strain>
    </source>
</reference>
<dbReference type="GeneID" id="18923930"/>
<proteinExistence type="predicted"/>
<keyword evidence="3" id="KW-1185">Reference proteome</keyword>
<protein>
    <submittedName>
        <fullName evidence="2">Uncharacterized protein</fullName>
    </submittedName>
</protein>
<gene>
    <name evidence="2" type="ORF">MELLADRAFT_109981</name>
</gene>
<dbReference type="InParanoid" id="F4RY93"/>
<evidence type="ECO:0000256" key="1">
    <source>
        <dbReference type="SAM" id="MobiDB-lite"/>
    </source>
</evidence>
<name>F4RY93_MELLP</name>
<evidence type="ECO:0000313" key="2">
    <source>
        <dbReference type="EMBL" id="EGG02677.1"/>
    </source>
</evidence>
<dbReference type="OrthoDB" id="115435at2759"/>
<feature type="region of interest" description="Disordered" evidence="1">
    <location>
        <begin position="21"/>
        <end position="68"/>
    </location>
</feature>
<feature type="compositionally biased region" description="Basic and acidic residues" evidence="1">
    <location>
        <begin position="37"/>
        <end position="58"/>
    </location>
</feature>
<evidence type="ECO:0000313" key="3">
    <source>
        <dbReference type="Proteomes" id="UP000001072"/>
    </source>
</evidence>
<sequence>MYFTVKCSMLCPSKSTDVSTIKKDQISENNPSPKPIIEADRSHPRLVDERRSSKEGHHQTVGPAWTIPPASGPLAVQTGVSDVSCIEDLMLLESGSEGHRVNFLSTVCGKVASFLLDTGGRDRYVSSAFVKKHGLVTTFVRETNWSTGAWRICDEHGREAAFYPSRLAAPSGAIHQLSVIDHGDSDLQEVSCSGFCRFCRQKDVDVVLMQPMESLNEVNEVDGPRKDIPAALPEILAKGAALQNRIKKLIERFKDRFSEVDTAPKLRPLVLGTDTAESKRANEARLNKIKADRAEARQLQEARAAANKARFDNKLREKGTIQSYRIGETVKLRNETQTKGQPNWHGPFEVFDALGNNVYKIVNPTGSEFPHPVNGNRLQPAKTKDTSLIQPWALPARLQPPADTADKFETKKVTTEVKQLTRAQKKALKIRIRIPKATSGMIAG</sequence>
<dbReference type="STRING" id="747676.F4RY93"/>
<dbReference type="VEuPathDB" id="FungiDB:MELLADRAFT_109981"/>
<dbReference type="RefSeq" id="XP_007414079.1">
    <property type="nucleotide sequence ID" value="XM_007414017.1"/>
</dbReference>
<dbReference type="HOGENOM" id="CLU_616887_0_0_1"/>
<dbReference type="Proteomes" id="UP000001072">
    <property type="component" value="Unassembled WGS sequence"/>
</dbReference>
<dbReference type="KEGG" id="mlr:MELLADRAFT_109981"/>
<accession>F4RY93</accession>